<name>A0AAJ5VYE7_9HYPH</name>
<proteinExistence type="predicted"/>
<sequence length="121" mass="13788">MHPPISLMTRTAKLARVPVGADPQTYRPGIKKERMSYNEMLQARIDKLSPEEKERERQSRKAYESIAAQWQKDFDELGPVRAGELKQQRMDAMAVHPIVADFNARVAVEGDTDLNHDNLEG</sequence>
<gene>
    <name evidence="1" type="ORF">P0Y65_05615</name>
</gene>
<evidence type="ECO:0000313" key="2">
    <source>
        <dbReference type="Proteomes" id="UP001217476"/>
    </source>
</evidence>
<evidence type="ECO:0000313" key="1">
    <source>
        <dbReference type="EMBL" id="WEK05732.1"/>
    </source>
</evidence>
<dbReference type="Proteomes" id="UP001217476">
    <property type="component" value="Chromosome"/>
</dbReference>
<accession>A0AAJ5VYE7</accession>
<protein>
    <submittedName>
        <fullName evidence="1">Uncharacterized protein</fullName>
    </submittedName>
</protein>
<dbReference type="EMBL" id="CP119312">
    <property type="protein sequence ID" value="WEK05732.1"/>
    <property type="molecule type" value="Genomic_DNA"/>
</dbReference>
<reference evidence="1" key="1">
    <citation type="submission" date="2023-03" db="EMBL/GenBank/DDBJ databases">
        <title>Andean soil-derived lignocellulolytic bacterial consortium as a source of novel taxa and putative plastic-active enzymes.</title>
        <authorList>
            <person name="Diaz-Garcia L."/>
            <person name="Chuvochina M."/>
            <person name="Feuerriegel G."/>
            <person name="Bunk B."/>
            <person name="Sproer C."/>
            <person name="Streit W.R."/>
            <person name="Rodriguez L.M."/>
            <person name="Overmann J."/>
            <person name="Jimenez D.J."/>
        </authorList>
    </citation>
    <scope>NUCLEOTIDE SEQUENCE</scope>
    <source>
        <strain evidence="1">MAG 4196</strain>
    </source>
</reference>
<dbReference type="AlphaFoldDB" id="A0AAJ5VYE7"/>
<organism evidence="1 2">
    <name type="scientific">Candidatus Devosia phytovorans</name>
    <dbReference type="NCBI Taxonomy" id="3121372"/>
    <lineage>
        <taxon>Bacteria</taxon>
        <taxon>Pseudomonadati</taxon>
        <taxon>Pseudomonadota</taxon>
        <taxon>Alphaproteobacteria</taxon>
        <taxon>Hyphomicrobiales</taxon>
        <taxon>Devosiaceae</taxon>
        <taxon>Devosia</taxon>
    </lineage>
</organism>